<evidence type="ECO:0000256" key="8">
    <source>
        <dbReference type="ARBA" id="ARBA00022946"/>
    </source>
</evidence>
<evidence type="ECO:0000256" key="3">
    <source>
        <dbReference type="ARBA" id="ARBA00011153"/>
    </source>
</evidence>
<evidence type="ECO:0000256" key="4">
    <source>
        <dbReference type="ARBA" id="ARBA00022598"/>
    </source>
</evidence>
<proteinExistence type="inferred from homology"/>
<evidence type="ECO:0000256" key="6">
    <source>
        <dbReference type="ARBA" id="ARBA00022741"/>
    </source>
</evidence>
<dbReference type="PANTHER" id="PTHR34378:SF1">
    <property type="entry name" value="GLUTAMATE--CYSTEINE LIGASE, CHLOROPLASTIC"/>
    <property type="match status" value="1"/>
</dbReference>
<dbReference type="EMBL" id="JAUSUL010000003">
    <property type="protein sequence ID" value="MDQ0316539.1"/>
    <property type="molecule type" value="Genomic_DNA"/>
</dbReference>
<evidence type="ECO:0000313" key="13">
    <source>
        <dbReference type="Proteomes" id="UP001229244"/>
    </source>
</evidence>
<keyword evidence="5" id="KW-0317">Glutathione biosynthesis</keyword>
<evidence type="ECO:0000256" key="9">
    <source>
        <dbReference type="ARBA" id="ARBA00023157"/>
    </source>
</evidence>
<dbReference type="GO" id="GO:0004357">
    <property type="term" value="F:glutamate-cysteine ligase activity"/>
    <property type="evidence" value="ECO:0007669"/>
    <property type="project" value="UniProtKB-UniRule"/>
</dbReference>
<comment type="pathway">
    <text evidence="1">Sulfur metabolism; glutathione biosynthesis; glutathione from L-cysteine and L-glutamate: step 1/2.</text>
</comment>
<comment type="catalytic activity">
    <reaction evidence="10">
        <text>L-cysteine + L-glutamate + ATP = gamma-L-glutamyl-L-cysteine + ADP + phosphate + H(+)</text>
        <dbReference type="Rhea" id="RHEA:13285"/>
        <dbReference type="ChEBI" id="CHEBI:15378"/>
        <dbReference type="ChEBI" id="CHEBI:29985"/>
        <dbReference type="ChEBI" id="CHEBI:30616"/>
        <dbReference type="ChEBI" id="CHEBI:35235"/>
        <dbReference type="ChEBI" id="CHEBI:43474"/>
        <dbReference type="ChEBI" id="CHEBI:58173"/>
        <dbReference type="ChEBI" id="CHEBI:456216"/>
        <dbReference type="EC" id="6.3.2.2"/>
    </reaction>
</comment>
<dbReference type="RefSeq" id="WP_306886426.1">
    <property type="nucleotide sequence ID" value="NZ_JAUSUL010000003.1"/>
</dbReference>
<gene>
    <name evidence="12" type="ORF">J2S73_003015</name>
</gene>
<dbReference type="PIRSF" id="PIRSF017901">
    <property type="entry name" value="GCL"/>
    <property type="match status" value="1"/>
</dbReference>
<dbReference type="InterPro" id="IPR006336">
    <property type="entry name" value="GCS2"/>
</dbReference>
<name>A0AAE3VPP1_9HYPH</name>
<comment type="subunit">
    <text evidence="3">Homodimer or monomer when oxidized or reduced, respectively.</text>
</comment>
<comment type="similarity">
    <text evidence="10">Belongs to the glutamate--cysteine ligase type 2 family. EgtA subfamily.</text>
</comment>
<keyword evidence="13" id="KW-1185">Reference proteome</keyword>
<comment type="caution">
    <text evidence="12">The sequence shown here is derived from an EMBL/GenBank/DDBJ whole genome shotgun (WGS) entry which is preliminary data.</text>
</comment>
<comment type="function">
    <text evidence="10">Catalyzes the synthesis of gamma-glutamylcysteine (gamma-GC).</text>
</comment>
<dbReference type="SUPFAM" id="SSF55931">
    <property type="entry name" value="Glutamine synthetase/guanido kinase"/>
    <property type="match status" value="1"/>
</dbReference>
<dbReference type="InterPro" id="IPR011556">
    <property type="entry name" value="Glut_cys_lig_pln_type"/>
</dbReference>
<dbReference type="InterPro" id="IPR014746">
    <property type="entry name" value="Gln_synth/guanido_kin_cat_dom"/>
</dbReference>
<keyword evidence="8" id="KW-0809">Transit peptide</keyword>
<keyword evidence="6 10" id="KW-0547">Nucleotide-binding</keyword>
<feature type="disulfide bond" evidence="11">
    <location>
        <begin position="114"/>
        <end position="334"/>
    </location>
</feature>
<dbReference type="Proteomes" id="UP001229244">
    <property type="component" value="Unassembled WGS sequence"/>
</dbReference>
<evidence type="ECO:0000256" key="2">
    <source>
        <dbReference type="ARBA" id="ARBA00010253"/>
    </source>
</evidence>
<sequence>MARDTTDDTPIEDTAALAAWVAEGEKPPEAFRIGTEHEKFGFLRDTLMPAPYDGPSGIAPLLRGMEVLLGWEPILDGEAIIGLVDPVGGGAISLEPGGQFELSGAPLENLHQTCREANAHLAQVRQIAEPLGLGFLGIGVAPTWSYSDMPRMPKQRYEIMTNYMPKVGSRGLDMMYRTATIQVNLDYASEADMVKKLRVGLALQPVATALFADSPFLDGKPNGFLSYRSEIWRDTDPDRTGMMPFAFDEGFGYEAYVDWCLDVPMYFVKRGGSYIDVTGHTFREFMEGRLPHLPGELPTIGDWTNHLSTIFPEVRLKRFLEMRGADGGPWRRICAVPALWVGLLYDEGVLDQAWEMVKDWTAEERQAARDSVPRLGLKAEIAGRPMLDVARDVLDLSREGLKRRARMNSSSSDETQYLAPLEEVVALGRTMAERMLDLYEGPWQGKLDQIFTDYAF</sequence>
<evidence type="ECO:0000256" key="5">
    <source>
        <dbReference type="ARBA" id="ARBA00022684"/>
    </source>
</evidence>
<dbReference type="AlphaFoldDB" id="A0AAE3VPP1"/>
<keyword evidence="4 10" id="KW-0436">Ligase</keyword>
<keyword evidence="7 10" id="KW-0067">ATP-binding</keyword>
<dbReference type="GO" id="GO:0006750">
    <property type="term" value="P:glutathione biosynthetic process"/>
    <property type="evidence" value="ECO:0007669"/>
    <property type="project" value="UniProtKB-UniRule"/>
</dbReference>
<dbReference type="Pfam" id="PF04107">
    <property type="entry name" value="GCS2"/>
    <property type="match status" value="1"/>
</dbReference>
<evidence type="ECO:0000256" key="10">
    <source>
        <dbReference type="PIRNR" id="PIRNR017901"/>
    </source>
</evidence>
<protein>
    <recommendedName>
        <fullName evidence="10">Glutamate--cysteine ligase</fullName>
        <ecNumber evidence="10">6.3.2.2</ecNumber>
    </recommendedName>
</protein>
<evidence type="ECO:0000256" key="11">
    <source>
        <dbReference type="PIRSR" id="PIRSR017901-50"/>
    </source>
</evidence>
<dbReference type="InterPro" id="IPR035434">
    <property type="entry name" value="GCL_bact_plant"/>
</dbReference>
<dbReference type="NCBIfam" id="TIGR01436">
    <property type="entry name" value="glu_cys_lig_pln"/>
    <property type="match status" value="1"/>
</dbReference>
<organism evidence="12 13">
    <name type="scientific">Amorphus orientalis</name>
    <dbReference type="NCBI Taxonomy" id="649198"/>
    <lineage>
        <taxon>Bacteria</taxon>
        <taxon>Pseudomonadati</taxon>
        <taxon>Pseudomonadota</taxon>
        <taxon>Alphaproteobacteria</taxon>
        <taxon>Hyphomicrobiales</taxon>
        <taxon>Amorphaceae</taxon>
        <taxon>Amorphus</taxon>
    </lineage>
</organism>
<evidence type="ECO:0000256" key="7">
    <source>
        <dbReference type="ARBA" id="ARBA00022840"/>
    </source>
</evidence>
<dbReference type="GO" id="GO:0005524">
    <property type="term" value="F:ATP binding"/>
    <property type="evidence" value="ECO:0007669"/>
    <property type="project" value="UniProtKB-UniRule"/>
</dbReference>
<evidence type="ECO:0000313" key="12">
    <source>
        <dbReference type="EMBL" id="MDQ0316539.1"/>
    </source>
</evidence>
<evidence type="ECO:0000256" key="1">
    <source>
        <dbReference type="ARBA" id="ARBA00005006"/>
    </source>
</evidence>
<dbReference type="EC" id="6.3.2.2" evidence="10"/>
<reference evidence="12" key="1">
    <citation type="submission" date="2023-07" db="EMBL/GenBank/DDBJ databases">
        <title>Genomic Encyclopedia of Type Strains, Phase IV (KMG-IV): sequencing the most valuable type-strain genomes for metagenomic binning, comparative biology and taxonomic classification.</title>
        <authorList>
            <person name="Goeker M."/>
        </authorList>
    </citation>
    <scope>NUCLEOTIDE SEQUENCE</scope>
    <source>
        <strain evidence="12">DSM 21202</strain>
    </source>
</reference>
<accession>A0AAE3VPP1</accession>
<dbReference type="Gene3D" id="3.30.590.20">
    <property type="match status" value="1"/>
</dbReference>
<comment type="similarity">
    <text evidence="2">Belongs to the carboxylate-amine ligase family. Glutamate--cysteine ligase type 2 subfamily.</text>
</comment>
<keyword evidence="9 11" id="KW-1015">Disulfide bond</keyword>
<dbReference type="PANTHER" id="PTHR34378">
    <property type="entry name" value="GLUTAMATE--CYSTEINE LIGASE, CHLOROPLASTIC"/>
    <property type="match status" value="1"/>
</dbReference>